<sequence length="800" mass="87171">MAPCGYRLMAHSIVATHYVALVHLQVVVVMPNIIRLFEVAGADSLLILAATAWTAQNQCPQQQRLDEIAFYKEERTVFKRWLEREHVGAAEASEAASKAGARHKRQAAQAELQVFMHESKATSVFDAYEFTCKSSASSTRLLNRAHRINGNSQRQRVRADVMHAYEGDNSTTQYISLTPYMLARTSRTFIAHISAAMYNGHREWEALGSALRRCRARHADVCTRQGVAEKQLQEEERMSQQLSDSINNLKRTNAAPRATATAATTFTEDATDKTSTASRRIPALLQEKRSARHQRARRESFFAVMVFLWALISLPLTIHAIVAASERANCGAGTGISSTDGQVCCPLSCGACGGEDCHLRFPLTDLESSESCCTDRIVQADKPCGTAPCIITGTAADASEIAGDEQADSESELELQVAEKKRSLRDVLVKCDNGTKCLTQDVKGLKGASASCNKNSVCVCPSGYTWVLEYVETRPKGNIKNGFCPATKAVCPDNKTFCKPTGSTCGPKGICSCPDGYVYKAVDQECVPKSNSPKCSDKSVCKVDAKGDVKTTATCSIDNRCVCVGRNVATLLDNNADRKVQCYCGDSQDRTSSTCGTNSKCCGPEQRCFATVGNKNTRACGDLLQCAKNRQPCGQSRPTGTLPTPSTTCCETNEVCVLDPANKVRQTKCVTKKSCPGKRQACGRTGQYIDAPYSAYHEFTKDTFCCATGEECWFSKRGGATKCIKPITCPAGIESCGHTENYETFRDDKELYYGEIRWGHPDDKCCKAGEKHATPGKSHVLLSLHLNGASKFIEVRDSIG</sequence>
<keyword evidence="2" id="KW-1133">Transmembrane helix</keyword>
<evidence type="ECO:0000313" key="4">
    <source>
        <dbReference type="Proteomes" id="UP000664859"/>
    </source>
</evidence>
<accession>A0A835ZAQ2</accession>
<dbReference type="EMBL" id="JAFCMP010000038">
    <property type="protein sequence ID" value="KAG5190155.1"/>
    <property type="molecule type" value="Genomic_DNA"/>
</dbReference>
<evidence type="ECO:0000313" key="3">
    <source>
        <dbReference type="EMBL" id="KAG5190155.1"/>
    </source>
</evidence>
<dbReference type="AlphaFoldDB" id="A0A835ZAQ2"/>
<name>A0A835ZAQ2_9STRA</name>
<evidence type="ECO:0000256" key="2">
    <source>
        <dbReference type="SAM" id="Phobius"/>
    </source>
</evidence>
<feature type="transmembrane region" description="Helical" evidence="2">
    <location>
        <begin position="301"/>
        <end position="322"/>
    </location>
</feature>
<reference evidence="3" key="1">
    <citation type="submission" date="2021-02" db="EMBL/GenBank/DDBJ databases">
        <title>First Annotated Genome of the Yellow-green Alga Tribonema minus.</title>
        <authorList>
            <person name="Mahan K.M."/>
        </authorList>
    </citation>
    <scope>NUCLEOTIDE SEQUENCE</scope>
    <source>
        <strain evidence="3">UTEX B ZZ1240</strain>
    </source>
</reference>
<keyword evidence="2" id="KW-0812">Transmembrane</keyword>
<feature type="region of interest" description="Disordered" evidence="1">
    <location>
        <begin position="256"/>
        <end position="280"/>
    </location>
</feature>
<dbReference type="Proteomes" id="UP000664859">
    <property type="component" value="Unassembled WGS sequence"/>
</dbReference>
<protein>
    <submittedName>
        <fullName evidence="3">Uncharacterized protein</fullName>
    </submittedName>
</protein>
<comment type="caution">
    <text evidence="3">The sequence shown here is derived from an EMBL/GenBank/DDBJ whole genome shotgun (WGS) entry which is preliminary data.</text>
</comment>
<keyword evidence="4" id="KW-1185">Reference proteome</keyword>
<feature type="compositionally biased region" description="Low complexity" evidence="1">
    <location>
        <begin position="256"/>
        <end position="276"/>
    </location>
</feature>
<proteinExistence type="predicted"/>
<gene>
    <name evidence="3" type="ORF">JKP88DRAFT_267009</name>
</gene>
<organism evidence="3 4">
    <name type="scientific">Tribonema minus</name>
    <dbReference type="NCBI Taxonomy" id="303371"/>
    <lineage>
        <taxon>Eukaryota</taxon>
        <taxon>Sar</taxon>
        <taxon>Stramenopiles</taxon>
        <taxon>Ochrophyta</taxon>
        <taxon>PX clade</taxon>
        <taxon>Xanthophyceae</taxon>
        <taxon>Tribonematales</taxon>
        <taxon>Tribonemataceae</taxon>
        <taxon>Tribonema</taxon>
    </lineage>
</organism>
<evidence type="ECO:0000256" key="1">
    <source>
        <dbReference type="SAM" id="MobiDB-lite"/>
    </source>
</evidence>
<keyword evidence="2" id="KW-0472">Membrane</keyword>